<dbReference type="AlphaFoldDB" id="A0A8X7SJ51"/>
<dbReference type="EMBL" id="JAAMPC010000006">
    <property type="protein sequence ID" value="KAG2307383.1"/>
    <property type="molecule type" value="Genomic_DNA"/>
</dbReference>
<dbReference type="PANTHER" id="PTHR33710">
    <property type="entry name" value="BNAC02G09200D PROTEIN"/>
    <property type="match status" value="1"/>
</dbReference>
<name>A0A8X7SJ51_BRACI</name>
<dbReference type="Proteomes" id="UP000886595">
    <property type="component" value="Unassembled WGS sequence"/>
</dbReference>
<proteinExistence type="predicted"/>
<evidence type="ECO:0000313" key="3">
    <source>
        <dbReference type="Proteomes" id="UP000886595"/>
    </source>
</evidence>
<comment type="caution">
    <text evidence="2">The sequence shown here is derived from an EMBL/GenBank/DDBJ whole genome shotgun (WGS) entry which is preliminary data.</text>
</comment>
<dbReference type="InterPro" id="IPR036691">
    <property type="entry name" value="Endo/exonu/phosph_ase_sf"/>
</dbReference>
<dbReference type="PANTHER" id="PTHR33710:SF62">
    <property type="entry name" value="DUF4283 DOMAIN PROTEIN"/>
    <property type="match status" value="1"/>
</dbReference>
<dbReference type="SUPFAM" id="SSF56219">
    <property type="entry name" value="DNase I-like"/>
    <property type="match status" value="1"/>
</dbReference>
<feature type="domain" description="Endonuclease/exonuclease/phosphatase" evidence="1">
    <location>
        <begin position="18"/>
        <end position="168"/>
    </location>
</feature>
<gene>
    <name evidence="2" type="ORF">Bca52824_027131</name>
</gene>
<reference evidence="2 3" key="1">
    <citation type="submission" date="2020-02" db="EMBL/GenBank/DDBJ databases">
        <authorList>
            <person name="Ma Q."/>
            <person name="Huang Y."/>
            <person name="Song X."/>
            <person name="Pei D."/>
        </authorList>
    </citation>
    <scope>NUCLEOTIDE SEQUENCE [LARGE SCALE GENOMIC DNA]</scope>
    <source>
        <strain evidence="2">Sxm20200214</strain>
        <tissue evidence="2">Leaf</tissue>
    </source>
</reference>
<organism evidence="2 3">
    <name type="scientific">Brassica carinata</name>
    <name type="common">Ethiopian mustard</name>
    <name type="synonym">Abyssinian cabbage</name>
    <dbReference type="NCBI Taxonomy" id="52824"/>
    <lineage>
        <taxon>Eukaryota</taxon>
        <taxon>Viridiplantae</taxon>
        <taxon>Streptophyta</taxon>
        <taxon>Embryophyta</taxon>
        <taxon>Tracheophyta</taxon>
        <taxon>Spermatophyta</taxon>
        <taxon>Magnoliopsida</taxon>
        <taxon>eudicotyledons</taxon>
        <taxon>Gunneridae</taxon>
        <taxon>Pentapetalae</taxon>
        <taxon>rosids</taxon>
        <taxon>malvids</taxon>
        <taxon>Brassicales</taxon>
        <taxon>Brassicaceae</taxon>
        <taxon>Brassiceae</taxon>
        <taxon>Brassica</taxon>
    </lineage>
</organism>
<evidence type="ECO:0000313" key="2">
    <source>
        <dbReference type="EMBL" id="KAG2307383.1"/>
    </source>
</evidence>
<dbReference type="OrthoDB" id="1112386at2759"/>
<protein>
    <recommendedName>
        <fullName evidence="1">Endonuclease/exonuclease/phosphatase domain-containing protein</fullName>
    </recommendedName>
</protein>
<dbReference type="InterPro" id="IPR005135">
    <property type="entry name" value="Endo/exonuclease/phosphatase"/>
</dbReference>
<sequence length="197" mass="22704">MEGLAADLGYQFLRTVEPIGKGGGLAVMWTQNCKVEVLQANNRLLDLKVLWQSKSFFLTCVYGEPIRGRRSDVWEKITRIGINRTGAWVMTGDFNELIDPSEKIGGADRREANGKDFRQMLNACGMWNIKHTGYQFSWAGTRNNMTVQCRLDRTVANQAWSDLFPKALETYLQKLELDVLPERERWPWFQRIGGFQH</sequence>
<dbReference type="Pfam" id="PF03372">
    <property type="entry name" value="Exo_endo_phos"/>
    <property type="match status" value="1"/>
</dbReference>
<dbReference type="GO" id="GO:0003824">
    <property type="term" value="F:catalytic activity"/>
    <property type="evidence" value="ECO:0007669"/>
    <property type="project" value="InterPro"/>
</dbReference>
<keyword evidence="3" id="KW-1185">Reference proteome</keyword>
<accession>A0A8X7SJ51</accession>
<dbReference type="Gene3D" id="3.60.10.10">
    <property type="entry name" value="Endonuclease/exonuclease/phosphatase"/>
    <property type="match status" value="1"/>
</dbReference>
<evidence type="ECO:0000259" key="1">
    <source>
        <dbReference type="Pfam" id="PF03372"/>
    </source>
</evidence>